<comment type="caution">
    <text evidence="4">The sequence shown here is derived from an EMBL/GenBank/DDBJ whole genome shotgun (WGS) entry which is preliminary data.</text>
</comment>
<dbReference type="EMBL" id="SJZJ01000006">
    <property type="protein sequence ID" value="TCJ30042.1"/>
    <property type="molecule type" value="Genomic_DNA"/>
</dbReference>
<proteinExistence type="inferred from homology"/>
<evidence type="ECO:0000256" key="3">
    <source>
        <dbReference type="SAM" id="MobiDB-lite"/>
    </source>
</evidence>
<dbReference type="GO" id="GO:0006260">
    <property type="term" value="P:DNA replication"/>
    <property type="evidence" value="ECO:0007669"/>
    <property type="project" value="InterPro"/>
</dbReference>
<comment type="caution">
    <text evidence="2">Lacks conserved residue(s) required for the propagation of feature annotation.</text>
</comment>
<feature type="region of interest" description="Disordered" evidence="3">
    <location>
        <begin position="154"/>
        <end position="183"/>
    </location>
</feature>
<gene>
    <name evidence="4" type="ORF">EPD65_05520</name>
</gene>
<organism evidence="4 5">
    <name type="scientific">Nocardioides jejuensis</name>
    <dbReference type="NCBI Taxonomy" id="2502782"/>
    <lineage>
        <taxon>Bacteria</taxon>
        <taxon>Bacillati</taxon>
        <taxon>Actinomycetota</taxon>
        <taxon>Actinomycetes</taxon>
        <taxon>Propionibacteriales</taxon>
        <taxon>Nocardioidaceae</taxon>
        <taxon>Nocardioides</taxon>
    </lineage>
</organism>
<evidence type="ECO:0000313" key="4">
    <source>
        <dbReference type="EMBL" id="TCJ30042.1"/>
    </source>
</evidence>
<dbReference type="PANTHER" id="PTHR10302:SF27">
    <property type="entry name" value="SINGLE-STRANDED DNA-BINDING PROTEIN"/>
    <property type="match status" value="1"/>
</dbReference>
<dbReference type="HAMAP" id="MF_00984">
    <property type="entry name" value="SSB"/>
    <property type="match status" value="1"/>
</dbReference>
<accession>A0A4V2NZR3</accession>
<dbReference type="PANTHER" id="PTHR10302">
    <property type="entry name" value="SINGLE-STRANDED DNA-BINDING PROTEIN"/>
    <property type="match status" value="1"/>
</dbReference>
<evidence type="ECO:0000256" key="2">
    <source>
        <dbReference type="HAMAP-Rule" id="MF_00984"/>
    </source>
</evidence>
<feature type="compositionally biased region" description="Low complexity" evidence="3">
    <location>
        <begin position="170"/>
        <end position="183"/>
    </location>
</feature>
<dbReference type="GO" id="GO:0009295">
    <property type="term" value="C:nucleoid"/>
    <property type="evidence" value="ECO:0007669"/>
    <property type="project" value="TreeGrafter"/>
</dbReference>
<dbReference type="Pfam" id="PF00436">
    <property type="entry name" value="SSB"/>
    <property type="match status" value="1"/>
</dbReference>
<sequence>MDMNETEVTVQGFVGTQPELRHVAGTVVAGFRVGSTPRFFSNSNNAWGDRETNWFTVNAWRTLGEHCVASLHVGEPVIVRGRLRTQTWTPEDGVARTTYSIDAVAVGHDLGRGTSAFLPRSAPRPVEETSELAEHNDAWSVGLPQVSSLGRFDVPPVDVSGLEEAPPAEPSAETSVESEMAPF</sequence>
<dbReference type="OrthoDB" id="4427276at2"/>
<dbReference type="InterPro" id="IPR000424">
    <property type="entry name" value="Primosome_PriB/ssb"/>
</dbReference>
<dbReference type="GO" id="GO:0003697">
    <property type="term" value="F:single-stranded DNA binding"/>
    <property type="evidence" value="ECO:0007669"/>
    <property type="project" value="UniProtKB-UniRule"/>
</dbReference>
<dbReference type="Gene3D" id="2.40.50.140">
    <property type="entry name" value="Nucleic acid-binding proteins"/>
    <property type="match status" value="1"/>
</dbReference>
<protein>
    <recommendedName>
        <fullName evidence="2">Single-stranded DNA-binding protein</fullName>
        <shortName evidence="2">SSB</shortName>
    </recommendedName>
</protein>
<evidence type="ECO:0000256" key="1">
    <source>
        <dbReference type="ARBA" id="ARBA00023125"/>
    </source>
</evidence>
<comment type="subunit">
    <text evidence="2">Homotetramer.</text>
</comment>
<dbReference type="AlphaFoldDB" id="A0A4V2NZR3"/>
<dbReference type="PROSITE" id="PS50935">
    <property type="entry name" value="SSB"/>
    <property type="match status" value="1"/>
</dbReference>
<reference evidence="4 5" key="1">
    <citation type="submission" date="2019-03" db="EMBL/GenBank/DDBJ databases">
        <authorList>
            <person name="Kim M.K.M."/>
        </authorList>
    </citation>
    <scope>NUCLEOTIDE SEQUENCE [LARGE SCALE GENOMIC DNA]</scope>
    <source>
        <strain evidence="4 5">18JY15-6</strain>
    </source>
</reference>
<name>A0A4V2NZR3_9ACTN</name>
<dbReference type="SUPFAM" id="SSF50249">
    <property type="entry name" value="Nucleic acid-binding proteins"/>
    <property type="match status" value="1"/>
</dbReference>
<evidence type="ECO:0000313" key="5">
    <source>
        <dbReference type="Proteomes" id="UP000295453"/>
    </source>
</evidence>
<keyword evidence="1 2" id="KW-0238">DNA-binding</keyword>
<dbReference type="CDD" id="cd04496">
    <property type="entry name" value="SSB_OBF"/>
    <property type="match status" value="1"/>
</dbReference>
<dbReference type="InterPro" id="IPR011344">
    <property type="entry name" value="ssDNA-bd"/>
</dbReference>
<dbReference type="Proteomes" id="UP000295453">
    <property type="component" value="Unassembled WGS sequence"/>
</dbReference>
<dbReference type="InterPro" id="IPR012340">
    <property type="entry name" value="NA-bd_OB-fold"/>
</dbReference>
<keyword evidence="5" id="KW-1185">Reference proteome</keyword>